<protein>
    <submittedName>
        <fullName evidence="1">Uncharacterized protein</fullName>
    </submittedName>
</protein>
<dbReference type="RefSeq" id="WP_092378073.1">
    <property type="nucleotide sequence ID" value="NZ_FORX01000020.1"/>
</dbReference>
<name>A0A1I3YJ18_9BACT</name>
<dbReference type="Proteomes" id="UP000198635">
    <property type="component" value="Unassembled WGS sequence"/>
</dbReference>
<evidence type="ECO:0000313" key="2">
    <source>
        <dbReference type="Proteomes" id="UP000198635"/>
    </source>
</evidence>
<gene>
    <name evidence="1" type="ORF">SAMN04488082_12046</name>
</gene>
<keyword evidence="2" id="KW-1185">Reference proteome</keyword>
<proteinExistence type="predicted"/>
<dbReference type="OrthoDB" id="9757917at2"/>
<sequence length="103" mass="11309">MSVQVQFSFDVVIGRGWEARLRCEMSTGPSRLISPKAARRSASAAKARLMELAEEIIAVLGQDPNAEIRVNLEIHADYPNGASDQIKRAVTLWTGLKTAEREG</sequence>
<dbReference type="STRING" id="52560.SAMN04488082_12046"/>
<organism evidence="1 2">
    <name type="scientific">Desulfomicrobium apsheronum</name>
    <dbReference type="NCBI Taxonomy" id="52560"/>
    <lineage>
        <taxon>Bacteria</taxon>
        <taxon>Pseudomonadati</taxon>
        <taxon>Thermodesulfobacteriota</taxon>
        <taxon>Desulfovibrionia</taxon>
        <taxon>Desulfovibrionales</taxon>
        <taxon>Desulfomicrobiaceae</taxon>
        <taxon>Desulfomicrobium</taxon>
    </lineage>
</organism>
<accession>A0A1I3YJ18</accession>
<evidence type="ECO:0000313" key="1">
    <source>
        <dbReference type="EMBL" id="SFK31878.1"/>
    </source>
</evidence>
<reference evidence="2" key="1">
    <citation type="submission" date="2016-10" db="EMBL/GenBank/DDBJ databases">
        <authorList>
            <person name="Varghese N."/>
            <person name="Submissions S."/>
        </authorList>
    </citation>
    <scope>NUCLEOTIDE SEQUENCE [LARGE SCALE GENOMIC DNA]</scope>
    <source>
        <strain evidence="2">DSM 5918</strain>
    </source>
</reference>
<dbReference type="EMBL" id="FORX01000020">
    <property type="protein sequence ID" value="SFK31878.1"/>
    <property type="molecule type" value="Genomic_DNA"/>
</dbReference>
<dbReference type="AlphaFoldDB" id="A0A1I3YJ18"/>